<dbReference type="Proteomes" id="UP000792457">
    <property type="component" value="Unassembled WGS sequence"/>
</dbReference>
<organism evidence="3 4">
    <name type="scientific">Ladona fulva</name>
    <name type="common">Scarce chaser dragonfly</name>
    <name type="synonym">Libellula fulva</name>
    <dbReference type="NCBI Taxonomy" id="123851"/>
    <lineage>
        <taxon>Eukaryota</taxon>
        <taxon>Metazoa</taxon>
        <taxon>Ecdysozoa</taxon>
        <taxon>Arthropoda</taxon>
        <taxon>Hexapoda</taxon>
        <taxon>Insecta</taxon>
        <taxon>Pterygota</taxon>
        <taxon>Palaeoptera</taxon>
        <taxon>Odonata</taxon>
        <taxon>Epiprocta</taxon>
        <taxon>Anisoptera</taxon>
        <taxon>Libelluloidea</taxon>
        <taxon>Libellulidae</taxon>
        <taxon>Ladona</taxon>
    </lineage>
</organism>
<evidence type="ECO:0000313" key="4">
    <source>
        <dbReference type="Proteomes" id="UP000792457"/>
    </source>
</evidence>
<evidence type="ECO:0000313" key="3">
    <source>
        <dbReference type="EMBL" id="KAG8234317.1"/>
    </source>
</evidence>
<accession>A0A8K0KFZ9</accession>
<dbReference type="AlphaFoldDB" id="A0A8K0KFZ9"/>
<name>A0A8K0KFZ9_LADFU</name>
<dbReference type="Pfam" id="PF13843">
    <property type="entry name" value="DDE_Tnp_1_7"/>
    <property type="match status" value="1"/>
</dbReference>
<feature type="compositionally biased region" description="Acidic residues" evidence="1">
    <location>
        <begin position="34"/>
        <end position="68"/>
    </location>
</feature>
<evidence type="ECO:0000256" key="1">
    <source>
        <dbReference type="SAM" id="MobiDB-lite"/>
    </source>
</evidence>
<reference evidence="3" key="2">
    <citation type="submission" date="2017-10" db="EMBL/GenBank/DDBJ databases">
        <title>Ladona fulva Genome sequencing and assembly.</title>
        <authorList>
            <person name="Murali S."/>
            <person name="Richards S."/>
            <person name="Bandaranaike D."/>
            <person name="Bellair M."/>
            <person name="Blankenburg K."/>
            <person name="Chao H."/>
            <person name="Dinh H."/>
            <person name="Doddapaneni H."/>
            <person name="Dugan-Rocha S."/>
            <person name="Elkadiri S."/>
            <person name="Gnanaolivu R."/>
            <person name="Hernandez B."/>
            <person name="Skinner E."/>
            <person name="Javaid M."/>
            <person name="Lee S."/>
            <person name="Li M."/>
            <person name="Ming W."/>
            <person name="Munidasa M."/>
            <person name="Muniz J."/>
            <person name="Nguyen L."/>
            <person name="Hughes D."/>
            <person name="Osuji N."/>
            <person name="Pu L.-L."/>
            <person name="Puazo M."/>
            <person name="Qu C."/>
            <person name="Quiroz J."/>
            <person name="Raj R."/>
            <person name="Weissenberger G."/>
            <person name="Xin Y."/>
            <person name="Zou X."/>
            <person name="Han Y."/>
            <person name="Worley K."/>
            <person name="Muzny D."/>
            <person name="Gibbs R."/>
        </authorList>
    </citation>
    <scope>NUCLEOTIDE SEQUENCE</scope>
    <source>
        <strain evidence="3">Sampled in the wild</strain>
    </source>
</reference>
<sequence>MSYYLESTSYNPHRSRSIIASKFLLDFVEEEKEDDRFDDDGSEGENEVILQDELESNSEEEASEDELPETITTQRKDYLVGKGVLRTSYPKRGKSKNLKKKTPYTVKTKTKGKNICKIQPGLKSCPIDKVSAFQEMVDGEMVEDIVKFTNLYIERKCTEVNYSRDRDARVTSVTEILALFGALFLIAIKHGHHTNVLELWNPDGTGIIAFRAVMSYRRFLFLLCCIRFDDSTTREDLAMGLMKEHLVMRSTIFTLPADLSAYLKRYRPQVEQKIADGGAKRGRCKFCVNNTPTIKCHKCRRFVCKKHSKITVTCHPCLEENKQKDLSAS</sequence>
<comment type="caution">
    <text evidence="3">The sequence shown here is derived from an EMBL/GenBank/DDBJ whole genome shotgun (WGS) entry which is preliminary data.</text>
</comment>
<proteinExistence type="predicted"/>
<dbReference type="InterPro" id="IPR029526">
    <property type="entry name" value="PGBD"/>
</dbReference>
<dbReference type="OrthoDB" id="10057959at2759"/>
<gene>
    <name evidence="3" type="ORF">J437_LFUL013057</name>
</gene>
<keyword evidence="4" id="KW-1185">Reference proteome</keyword>
<feature type="region of interest" description="Disordered" evidence="1">
    <location>
        <begin position="34"/>
        <end position="72"/>
    </location>
</feature>
<feature type="domain" description="PiggyBac transposable element-derived protein" evidence="2">
    <location>
        <begin position="130"/>
        <end position="327"/>
    </location>
</feature>
<dbReference type="PANTHER" id="PTHR46599">
    <property type="entry name" value="PIGGYBAC TRANSPOSABLE ELEMENT-DERIVED PROTEIN 4"/>
    <property type="match status" value="1"/>
</dbReference>
<evidence type="ECO:0000259" key="2">
    <source>
        <dbReference type="Pfam" id="PF13843"/>
    </source>
</evidence>
<reference evidence="3" key="1">
    <citation type="submission" date="2013-04" db="EMBL/GenBank/DDBJ databases">
        <authorList>
            <person name="Qu J."/>
            <person name="Murali S.C."/>
            <person name="Bandaranaike D."/>
            <person name="Bellair M."/>
            <person name="Blankenburg K."/>
            <person name="Chao H."/>
            <person name="Dinh H."/>
            <person name="Doddapaneni H."/>
            <person name="Downs B."/>
            <person name="Dugan-Rocha S."/>
            <person name="Elkadiri S."/>
            <person name="Gnanaolivu R.D."/>
            <person name="Hernandez B."/>
            <person name="Javaid M."/>
            <person name="Jayaseelan J.C."/>
            <person name="Lee S."/>
            <person name="Li M."/>
            <person name="Ming W."/>
            <person name="Munidasa M."/>
            <person name="Muniz J."/>
            <person name="Nguyen L."/>
            <person name="Ongeri F."/>
            <person name="Osuji N."/>
            <person name="Pu L.-L."/>
            <person name="Puazo M."/>
            <person name="Qu C."/>
            <person name="Quiroz J."/>
            <person name="Raj R."/>
            <person name="Weissenberger G."/>
            <person name="Xin Y."/>
            <person name="Zou X."/>
            <person name="Han Y."/>
            <person name="Richards S."/>
            <person name="Worley K."/>
            <person name="Muzny D."/>
            <person name="Gibbs R."/>
        </authorList>
    </citation>
    <scope>NUCLEOTIDE SEQUENCE</scope>
    <source>
        <strain evidence="3">Sampled in the wild</strain>
    </source>
</reference>
<protein>
    <recommendedName>
        <fullName evidence="2">PiggyBac transposable element-derived protein domain-containing protein</fullName>
    </recommendedName>
</protein>
<dbReference type="EMBL" id="KZ308796">
    <property type="protein sequence ID" value="KAG8234317.1"/>
    <property type="molecule type" value="Genomic_DNA"/>
</dbReference>
<dbReference type="PANTHER" id="PTHR46599:SF3">
    <property type="entry name" value="PIGGYBAC TRANSPOSABLE ELEMENT-DERIVED PROTEIN 4"/>
    <property type="match status" value="1"/>
</dbReference>